<proteinExistence type="predicted"/>
<feature type="transmembrane region" description="Helical" evidence="2">
    <location>
        <begin position="46"/>
        <end position="67"/>
    </location>
</feature>
<keyword evidence="2" id="KW-0472">Membrane</keyword>
<evidence type="ECO:0000313" key="3">
    <source>
        <dbReference type="EMBL" id="MBC5679905.1"/>
    </source>
</evidence>
<feature type="region of interest" description="Disordered" evidence="1">
    <location>
        <begin position="1"/>
        <end position="20"/>
    </location>
</feature>
<sequence>MEEKEVTNEKNITTDTPDNENIIEQLTTGSNYENSNEKYQDNLSSAITFLVCGIGGLIVVLLNDIGILKFFTYKGASGILTNVVLIGMFVAFIVIAAISFKAAKSAKSNISTEEKTNSEIQDWLTSNITADMIDASYDGSQMAEEMKYFSRSSYIKNEINKKYPDLNDDIVDSIADEYIEKIF</sequence>
<comment type="caution">
    <text evidence="3">The sequence shown here is derived from an EMBL/GenBank/DDBJ whole genome shotgun (WGS) entry which is preliminary data.</text>
</comment>
<accession>A0ABR7FXK0</accession>
<gene>
    <name evidence="3" type="ORF">H8S01_02880</name>
</gene>
<reference evidence="3 4" key="1">
    <citation type="submission" date="2020-08" db="EMBL/GenBank/DDBJ databases">
        <title>Genome public.</title>
        <authorList>
            <person name="Liu C."/>
            <person name="Sun Q."/>
        </authorList>
    </citation>
    <scope>NUCLEOTIDE SEQUENCE [LARGE SCALE GENOMIC DNA]</scope>
    <source>
        <strain evidence="3 4">NSJ-43</strain>
    </source>
</reference>
<keyword evidence="2" id="KW-1133">Transmembrane helix</keyword>
<dbReference type="RefSeq" id="WP_186836114.1">
    <property type="nucleotide sequence ID" value="NZ_JACOPD010000002.1"/>
</dbReference>
<protein>
    <submittedName>
        <fullName evidence="3">Uncharacterized protein</fullName>
    </submittedName>
</protein>
<evidence type="ECO:0000256" key="2">
    <source>
        <dbReference type="SAM" id="Phobius"/>
    </source>
</evidence>
<keyword evidence="4" id="KW-1185">Reference proteome</keyword>
<feature type="transmembrane region" description="Helical" evidence="2">
    <location>
        <begin position="79"/>
        <end position="100"/>
    </location>
</feature>
<evidence type="ECO:0000256" key="1">
    <source>
        <dbReference type="SAM" id="MobiDB-lite"/>
    </source>
</evidence>
<organism evidence="3 4">
    <name type="scientific">Lachnospira hominis</name>
    <name type="common">ex Liu et al. 2021</name>
    <dbReference type="NCBI Taxonomy" id="2763051"/>
    <lineage>
        <taxon>Bacteria</taxon>
        <taxon>Bacillati</taxon>
        <taxon>Bacillota</taxon>
        <taxon>Clostridia</taxon>
        <taxon>Lachnospirales</taxon>
        <taxon>Lachnospiraceae</taxon>
        <taxon>Lachnospira</taxon>
    </lineage>
</organism>
<evidence type="ECO:0000313" key="4">
    <source>
        <dbReference type="Proteomes" id="UP000628463"/>
    </source>
</evidence>
<dbReference type="Proteomes" id="UP000628463">
    <property type="component" value="Unassembled WGS sequence"/>
</dbReference>
<name>A0ABR7FXK0_9FIRM</name>
<keyword evidence="2" id="KW-0812">Transmembrane</keyword>
<dbReference type="EMBL" id="JACOPD010000002">
    <property type="protein sequence ID" value="MBC5679905.1"/>
    <property type="molecule type" value="Genomic_DNA"/>
</dbReference>